<evidence type="ECO:0000256" key="3">
    <source>
        <dbReference type="ARBA" id="ARBA00022692"/>
    </source>
</evidence>
<keyword evidence="3 8" id="KW-0812">Transmembrane</keyword>
<dbReference type="GO" id="GO:0006886">
    <property type="term" value="P:intracellular protein transport"/>
    <property type="evidence" value="ECO:0007669"/>
    <property type="project" value="InterPro"/>
</dbReference>
<dbReference type="Proteomes" id="UP000322658">
    <property type="component" value="Unassembled WGS sequence"/>
</dbReference>
<dbReference type="GO" id="GO:0016020">
    <property type="term" value="C:membrane"/>
    <property type="evidence" value="ECO:0007669"/>
    <property type="project" value="UniProtKB-SubCell"/>
</dbReference>
<protein>
    <submittedName>
        <fullName evidence="9">Preprotein translocase subunit SecE</fullName>
    </submittedName>
</protein>
<evidence type="ECO:0000256" key="5">
    <source>
        <dbReference type="ARBA" id="ARBA00022989"/>
    </source>
</evidence>
<keyword evidence="5 8" id="KW-1133">Transmembrane helix</keyword>
<accession>A0A5B3FZA7</accession>
<keyword evidence="7 8" id="KW-0472">Membrane</keyword>
<dbReference type="Gene3D" id="1.20.5.1030">
    <property type="entry name" value="Preprotein translocase secy subunit"/>
    <property type="match status" value="1"/>
</dbReference>
<evidence type="ECO:0000256" key="8">
    <source>
        <dbReference type="SAM" id="Phobius"/>
    </source>
</evidence>
<proteinExistence type="predicted"/>
<dbReference type="Proteomes" id="UP000323567">
    <property type="component" value="Unassembled WGS sequence"/>
</dbReference>
<evidence type="ECO:0000256" key="1">
    <source>
        <dbReference type="ARBA" id="ARBA00004370"/>
    </source>
</evidence>
<evidence type="ECO:0000313" key="12">
    <source>
        <dbReference type="Proteomes" id="UP000323567"/>
    </source>
</evidence>
<keyword evidence="2" id="KW-0813">Transport</keyword>
<feature type="transmembrane region" description="Helical" evidence="8">
    <location>
        <begin position="29"/>
        <end position="49"/>
    </location>
</feature>
<organism evidence="9 12">
    <name type="scientific">Alistipes shahii</name>
    <dbReference type="NCBI Taxonomy" id="328814"/>
    <lineage>
        <taxon>Bacteria</taxon>
        <taxon>Pseudomonadati</taxon>
        <taxon>Bacteroidota</taxon>
        <taxon>Bacteroidia</taxon>
        <taxon>Bacteroidales</taxon>
        <taxon>Rikenellaceae</taxon>
        <taxon>Alistipes</taxon>
    </lineage>
</organism>
<name>A0A5B3FZA7_9BACT</name>
<keyword evidence="6" id="KW-0811">Translocation</keyword>
<keyword evidence="4" id="KW-0653">Protein transport</keyword>
<reference evidence="11 12" key="1">
    <citation type="journal article" date="2019" name="Nat. Med.">
        <title>A library of human gut bacterial isolates paired with longitudinal multiomics data enables mechanistic microbiome research.</title>
        <authorList>
            <person name="Poyet M."/>
            <person name="Groussin M."/>
            <person name="Gibbons S.M."/>
            <person name="Avila-Pacheco J."/>
            <person name="Jiang X."/>
            <person name="Kearney S.M."/>
            <person name="Perrotta A.R."/>
            <person name="Berdy B."/>
            <person name="Zhao S."/>
            <person name="Lieberman T.D."/>
            <person name="Swanson P.K."/>
            <person name="Smith M."/>
            <person name="Roesemann S."/>
            <person name="Alexander J.E."/>
            <person name="Rich S.A."/>
            <person name="Livny J."/>
            <person name="Vlamakis H."/>
            <person name="Clish C."/>
            <person name="Bullock K."/>
            <person name="Deik A."/>
            <person name="Scott J."/>
            <person name="Pierce K.A."/>
            <person name="Xavier R.J."/>
            <person name="Alm E.J."/>
        </authorList>
    </citation>
    <scope>NUCLEOTIDE SEQUENCE [LARGE SCALE GENOMIC DNA]</scope>
    <source>
        <strain evidence="10 11">BIOML-A1</strain>
        <strain evidence="9 12">BIOML-A2</strain>
    </source>
</reference>
<dbReference type="InterPro" id="IPR038379">
    <property type="entry name" value="SecE_sf"/>
</dbReference>
<dbReference type="EMBL" id="VVXJ01000023">
    <property type="protein sequence ID" value="KAA2374829.1"/>
    <property type="molecule type" value="Genomic_DNA"/>
</dbReference>
<dbReference type="InterPro" id="IPR005807">
    <property type="entry name" value="SecE_bac"/>
</dbReference>
<evidence type="ECO:0000313" key="9">
    <source>
        <dbReference type="EMBL" id="KAA2366499.1"/>
    </source>
</evidence>
<gene>
    <name evidence="9" type="primary">secE</name>
    <name evidence="10" type="ORF">F2Y07_10680</name>
    <name evidence="9" type="ORF">F2Y13_13410</name>
</gene>
<dbReference type="GeneID" id="92756406"/>
<comment type="subcellular location">
    <subcellularLocation>
        <location evidence="1">Membrane</location>
    </subcellularLocation>
</comment>
<dbReference type="GO" id="GO:0008320">
    <property type="term" value="F:protein transmembrane transporter activity"/>
    <property type="evidence" value="ECO:0007669"/>
    <property type="project" value="InterPro"/>
</dbReference>
<dbReference type="Pfam" id="PF00584">
    <property type="entry name" value="SecE"/>
    <property type="match status" value="1"/>
</dbReference>
<sequence length="65" mass="7233">MFKYVKESYNELVNKVTWPTFPQLQSSTIVVMVASVIFAVVVLAMDVTFENVMAGIYKTLGGLGR</sequence>
<dbReference type="GO" id="GO:0009306">
    <property type="term" value="P:protein secretion"/>
    <property type="evidence" value="ECO:0007669"/>
    <property type="project" value="InterPro"/>
</dbReference>
<dbReference type="EMBL" id="VVXK01000025">
    <property type="protein sequence ID" value="KAA2366499.1"/>
    <property type="molecule type" value="Genomic_DNA"/>
</dbReference>
<dbReference type="GO" id="GO:0006605">
    <property type="term" value="P:protein targeting"/>
    <property type="evidence" value="ECO:0007669"/>
    <property type="project" value="InterPro"/>
</dbReference>
<evidence type="ECO:0000256" key="2">
    <source>
        <dbReference type="ARBA" id="ARBA00022448"/>
    </source>
</evidence>
<evidence type="ECO:0000256" key="4">
    <source>
        <dbReference type="ARBA" id="ARBA00022927"/>
    </source>
</evidence>
<evidence type="ECO:0000256" key="7">
    <source>
        <dbReference type="ARBA" id="ARBA00023136"/>
    </source>
</evidence>
<dbReference type="AlphaFoldDB" id="A0A5B3FZA7"/>
<dbReference type="RefSeq" id="WP_015548065.1">
    <property type="nucleotide sequence ID" value="NZ_AP031448.1"/>
</dbReference>
<dbReference type="NCBIfam" id="TIGR00964">
    <property type="entry name" value="secE_bact"/>
    <property type="match status" value="1"/>
</dbReference>
<comment type="caution">
    <text evidence="9">The sequence shown here is derived from an EMBL/GenBank/DDBJ whole genome shotgun (WGS) entry which is preliminary data.</text>
</comment>
<evidence type="ECO:0000313" key="11">
    <source>
        <dbReference type="Proteomes" id="UP000322658"/>
    </source>
</evidence>
<evidence type="ECO:0000313" key="10">
    <source>
        <dbReference type="EMBL" id="KAA2374829.1"/>
    </source>
</evidence>
<dbReference type="InterPro" id="IPR001901">
    <property type="entry name" value="Translocase_SecE/Sec61-g"/>
</dbReference>
<evidence type="ECO:0000256" key="6">
    <source>
        <dbReference type="ARBA" id="ARBA00023010"/>
    </source>
</evidence>